<dbReference type="Proteomes" id="UP000694941">
    <property type="component" value="Unplaced"/>
</dbReference>
<feature type="transmembrane region" description="Helical" evidence="8">
    <location>
        <begin position="237"/>
        <end position="255"/>
    </location>
</feature>
<evidence type="ECO:0000256" key="8">
    <source>
        <dbReference type="SAM" id="Phobius"/>
    </source>
</evidence>
<evidence type="ECO:0000256" key="3">
    <source>
        <dbReference type="ARBA" id="ARBA00022448"/>
    </source>
</evidence>
<proteinExistence type="inferred from homology"/>
<evidence type="ECO:0000256" key="5">
    <source>
        <dbReference type="ARBA" id="ARBA00022833"/>
    </source>
</evidence>
<keyword evidence="6 8" id="KW-1133">Transmembrane helix</keyword>
<dbReference type="InterPro" id="IPR058533">
    <property type="entry name" value="Cation_efflux_TM"/>
</dbReference>
<evidence type="ECO:0000256" key="2">
    <source>
        <dbReference type="ARBA" id="ARBA00008873"/>
    </source>
</evidence>
<feature type="transmembrane region" description="Helical" evidence="8">
    <location>
        <begin position="78"/>
        <end position="101"/>
    </location>
</feature>
<keyword evidence="4 8" id="KW-0812">Transmembrane</keyword>
<dbReference type="RefSeq" id="XP_013774061.1">
    <property type="nucleotide sequence ID" value="XM_013918607.2"/>
</dbReference>
<dbReference type="InterPro" id="IPR027470">
    <property type="entry name" value="Cation_efflux_CTD"/>
</dbReference>
<evidence type="ECO:0000313" key="11">
    <source>
        <dbReference type="Proteomes" id="UP000694941"/>
    </source>
</evidence>
<dbReference type="SUPFAM" id="SSF160240">
    <property type="entry name" value="Cation efflux protein cytoplasmic domain-like"/>
    <property type="match status" value="1"/>
</dbReference>
<dbReference type="Pfam" id="PF01545">
    <property type="entry name" value="Cation_efflux"/>
    <property type="match status" value="1"/>
</dbReference>
<name>A0ABM1B3H9_LIMPO</name>
<evidence type="ECO:0000259" key="9">
    <source>
        <dbReference type="Pfam" id="PF01545"/>
    </source>
</evidence>
<feature type="transmembrane region" description="Helical" evidence="8">
    <location>
        <begin position="41"/>
        <end position="58"/>
    </location>
</feature>
<keyword evidence="3" id="KW-0813">Transport</keyword>
<protein>
    <submittedName>
        <fullName evidence="12">Zinc transporter 1-like</fullName>
    </submittedName>
</protein>
<keyword evidence="7 8" id="KW-0472">Membrane</keyword>
<dbReference type="PANTHER" id="PTHR45820:SF9">
    <property type="entry name" value="FI23527P1"/>
    <property type="match status" value="1"/>
</dbReference>
<dbReference type="SUPFAM" id="SSF161111">
    <property type="entry name" value="Cation efflux protein transmembrane domain-like"/>
    <property type="match status" value="1"/>
</dbReference>
<keyword evidence="5" id="KW-0862">Zinc</keyword>
<feature type="transmembrane region" description="Helical" evidence="8">
    <location>
        <begin position="113"/>
        <end position="134"/>
    </location>
</feature>
<comment type="similarity">
    <text evidence="2">Belongs to the cation diffusion facilitator (CDF) transporter (TC 2.A.4) family. SLC30A subfamily.</text>
</comment>
<dbReference type="Gene3D" id="1.20.1510.10">
    <property type="entry name" value="Cation efflux protein transmembrane domain"/>
    <property type="match status" value="1"/>
</dbReference>
<dbReference type="NCBIfam" id="TIGR01297">
    <property type="entry name" value="CDF"/>
    <property type="match status" value="1"/>
</dbReference>
<dbReference type="PANTHER" id="PTHR45820">
    <property type="entry name" value="FI23527P1"/>
    <property type="match status" value="1"/>
</dbReference>
<reference evidence="12" key="1">
    <citation type="submission" date="2025-08" db="UniProtKB">
        <authorList>
            <consortium name="RefSeq"/>
        </authorList>
    </citation>
    <scope>IDENTIFICATION</scope>
    <source>
        <tissue evidence="12">Muscle</tissue>
    </source>
</reference>
<keyword evidence="11" id="KW-1185">Reference proteome</keyword>
<feature type="domain" description="Cation efflux protein cytoplasmic" evidence="10">
    <location>
        <begin position="278"/>
        <end position="339"/>
    </location>
</feature>
<evidence type="ECO:0000313" key="12">
    <source>
        <dbReference type="RefSeq" id="XP_013774061.1"/>
    </source>
</evidence>
<feature type="domain" description="Cation efflux protein transmembrane" evidence="9">
    <location>
        <begin position="10"/>
        <end position="260"/>
    </location>
</feature>
<organism evidence="11 12">
    <name type="scientific">Limulus polyphemus</name>
    <name type="common">Atlantic horseshoe crab</name>
    <dbReference type="NCBI Taxonomy" id="6850"/>
    <lineage>
        <taxon>Eukaryota</taxon>
        <taxon>Metazoa</taxon>
        <taxon>Ecdysozoa</taxon>
        <taxon>Arthropoda</taxon>
        <taxon>Chelicerata</taxon>
        <taxon>Merostomata</taxon>
        <taxon>Xiphosura</taxon>
        <taxon>Limulidae</taxon>
        <taxon>Limulus</taxon>
    </lineage>
</organism>
<evidence type="ECO:0000256" key="1">
    <source>
        <dbReference type="ARBA" id="ARBA00004141"/>
    </source>
</evidence>
<evidence type="ECO:0000259" key="10">
    <source>
        <dbReference type="Pfam" id="PF16916"/>
    </source>
</evidence>
<dbReference type="InterPro" id="IPR002524">
    <property type="entry name" value="Cation_efflux"/>
</dbReference>
<dbReference type="InterPro" id="IPR036837">
    <property type="entry name" value="Cation_efflux_CTD_sf"/>
</dbReference>
<comment type="subcellular location">
    <subcellularLocation>
        <location evidence="1">Membrane</location>
        <topology evidence="1">Multi-pass membrane protein</topology>
    </subcellularLocation>
</comment>
<sequence length="461" mass="52560">MSTCKLSKLYVMTALSGFFFGAEIVASHFTRSLVLLADSYHMLYNVFSLLLLIINFKMTKERTLENTFGWARVEVLGVLVNVLFLVALCFTICVESIRTIFHTSHANIEPQYPYGLLTFGVFGLCLNCVCTVLIGGYSRHQGCYLTVHGDDVEVNLVLCTDEHTSKPVHLEYIEHTSETLLYGQTRGLNSTNVTQYSRYLRRMLDFLRDSCSCVLVTIVSYFVLHKDDRGLIKYADPILGLITVAILIITSYPLMKESGLIPLQSVIHHIDVKMLKKRLMLEFPAILNVHDLHVWQLTSDRAIATLHIILNSSHDYPNITYHIENFFRKEGIAFVTVQPEFFRSRGFLRSSECITQCSESRTCGALMCCGSLRQTFTKQLENRCRDNYEPLRVSNFGVVDQVVSGIVPLVHDKINIQKMCKELERQQQSMVLKPNFDSDSFCAESVAHIFKNLKESKETRV</sequence>
<evidence type="ECO:0000256" key="6">
    <source>
        <dbReference type="ARBA" id="ARBA00022989"/>
    </source>
</evidence>
<gene>
    <name evidence="12" type="primary">LOC106459032</name>
</gene>
<dbReference type="InterPro" id="IPR027469">
    <property type="entry name" value="Cation_efflux_TMD_sf"/>
</dbReference>
<dbReference type="GeneID" id="106459032"/>
<feature type="transmembrane region" description="Helical" evidence="8">
    <location>
        <begin position="9"/>
        <end position="29"/>
    </location>
</feature>
<evidence type="ECO:0000256" key="4">
    <source>
        <dbReference type="ARBA" id="ARBA00022692"/>
    </source>
</evidence>
<accession>A0ABM1B3H9</accession>
<dbReference type="Pfam" id="PF16916">
    <property type="entry name" value="ZT_dimer"/>
    <property type="match status" value="1"/>
</dbReference>
<evidence type="ECO:0000256" key="7">
    <source>
        <dbReference type="ARBA" id="ARBA00023136"/>
    </source>
</evidence>